<organism evidence="1 2">
    <name type="scientific">Petrolisthes manimaculis</name>
    <dbReference type="NCBI Taxonomy" id="1843537"/>
    <lineage>
        <taxon>Eukaryota</taxon>
        <taxon>Metazoa</taxon>
        <taxon>Ecdysozoa</taxon>
        <taxon>Arthropoda</taxon>
        <taxon>Crustacea</taxon>
        <taxon>Multicrustacea</taxon>
        <taxon>Malacostraca</taxon>
        <taxon>Eumalacostraca</taxon>
        <taxon>Eucarida</taxon>
        <taxon>Decapoda</taxon>
        <taxon>Pleocyemata</taxon>
        <taxon>Anomura</taxon>
        <taxon>Galatheoidea</taxon>
        <taxon>Porcellanidae</taxon>
        <taxon>Petrolisthes</taxon>
    </lineage>
</organism>
<reference evidence="1" key="1">
    <citation type="submission" date="2023-11" db="EMBL/GenBank/DDBJ databases">
        <title>Genome assemblies of two species of porcelain crab, Petrolisthes cinctipes and Petrolisthes manimaculis (Anomura: Porcellanidae).</title>
        <authorList>
            <person name="Angst P."/>
        </authorList>
    </citation>
    <scope>NUCLEOTIDE SEQUENCE</scope>
    <source>
        <strain evidence="1">PB745_02</strain>
        <tissue evidence="1">Gill</tissue>
    </source>
</reference>
<evidence type="ECO:0000313" key="2">
    <source>
        <dbReference type="Proteomes" id="UP001292094"/>
    </source>
</evidence>
<keyword evidence="2" id="KW-1185">Reference proteome</keyword>
<proteinExistence type="predicted"/>
<evidence type="ECO:0000313" key="1">
    <source>
        <dbReference type="EMBL" id="KAK4295991.1"/>
    </source>
</evidence>
<protein>
    <submittedName>
        <fullName evidence="1">Uncharacterized protein</fullName>
    </submittedName>
</protein>
<dbReference type="AlphaFoldDB" id="A0AAE1NV31"/>
<accession>A0AAE1NV31</accession>
<dbReference type="EMBL" id="JAWZYT010003954">
    <property type="protein sequence ID" value="KAK4295991.1"/>
    <property type="molecule type" value="Genomic_DNA"/>
</dbReference>
<dbReference type="Proteomes" id="UP001292094">
    <property type="component" value="Unassembled WGS sequence"/>
</dbReference>
<name>A0AAE1NV31_9EUCA</name>
<sequence>MKKGRDEDASFLPFIPLLASTRNLSILLSFTPHFLPPHNNTTTTPTSTTTSSPFTITLLSLHLASPFHSTSTKLHFSLHHVHSHLPTTRLSGSGHPLGRKVVI</sequence>
<gene>
    <name evidence="1" type="ORF">Pmani_031481</name>
</gene>
<comment type="caution">
    <text evidence="1">The sequence shown here is derived from an EMBL/GenBank/DDBJ whole genome shotgun (WGS) entry which is preliminary data.</text>
</comment>